<proteinExistence type="predicted"/>
<dbReference type="AlphaFoldDB" id="A0A653C6Z3"/>
<dbReference type="OrthoDB" id="10067602at2759"/>
<accession>A0A653C6Z3</accession>
<feature type="region of interest" description="Disordered" evidence="1">
    <location>
        <begin position="1"/>
        <end position="26"/>
    </location>
</feature>
<name>A0A653C6Z3_CALMS</name>
<feature type="compositionally biased region" description="Basic and acidic residues" evidence="1">
    <location>
        <begin position="1"/>
        <end position="10"/>
    </location>
</feature>
<protein>
    <submittedName>
        <fullName evidence="2">Uncharacterized protein</fullName>
    </submittedName>
</protein>
<organism evidence="2 3">
    <name type="scientific">Callosobruchus maculatus</name>
    <name type="common">Southern cowpea weevil</name>
    <name type="synonym">Pulse bruchid</name>
    <dbReference type="NCBI Taxonomy" id="64391"/>
    <lineage>
        <taxon>Eukaryota</taxon>
        <taxon>Metazoa</taxon>
        <taxon>Ecdysozoa</taxon>
        <taxon>Arthropoda</taxon>
        <taxon>Hexapoda</taxon>
        <taxon>Insecta</taxon>
        <taxon>Pterygota</taxon>
        <taxon>Neoptera</taxon>
        <taxon>Endopterygota</taxon>
        <taxon>Coleoptera</taxon>
        <taxon>Polyphaga</taxon>
        <taxon>Cucujiformia</taxon>
        <taxon>Chrysomeloidea</taxon>
        <taxon>Chrysomelidae</taxon>
        <taxon>Bruchinae</taxon>
        <taxon>Bruchini</taxon>
        <taxon>Callosobruchus</taxon>
    </lineage>
</organism>
<reference evidence="2 3" key="1">
    <citation type="submission" date="2019-01" db="EMBL/GenBank/DDBJ databases">
        <authorList>
            <person name="Sayadi A."/>
        </authorList>
    </citation>
    <scope>NUCLEOTIDE SEQUENCE [LARGE SCALE GENOMIC DNA]</scope>
</reference>
<evidence type="ECO:0000256" key="1">
    <source>
        <dbReference type="SAM" id="MobiDB-lite"/>
    </source>
</evidence>
<feature type="compositionally biased region" description="Basic and acidic residues" evidence="1">
    <location>
        <begin position="86"/>
        <end position="97"/>
    </location>
</feature>
<keyword evidence="3" id="KW-1185">Reference proteome</keyword>
<gene>
    <name evidence="2" type="ORF">CALMAC_LOCUS6734</name>
</gene>
<dbReference type="Proteomes" id="UP000410492">
    <property type="component" value="Unassembled WGS sequence"/>
</dbReference>
<feature type="compositionally biased region" description="Basic and acidic residues" evidence="1">
    <location>
        <begin position="105"/>
        <end position="117"/>
    </location>
</feature>
<evidence type="ECO:0000313" key="2">
    <source>
        <dbReference type="EMBL" id="VEN43667.1"/>
    </source>
</evidence>
<sequence>MDEAVKEPSRETISCPSISGDEDLQYDMDYYIDIPEEEGEASDIKIDDYLAGTRMTVDVRPEEPQADDSEKELTGDAGEEAEEEEEPRKENGEGKEGEEGEPDEEAKKDDETKKEEELPGEGGFEEGAELIPQDLEYVAPEEETALGYEESVETLFEEPRKIEPEPPLFDDQKALLEDLERLKALQEIPGETDEELEKYKCALIEDMPLTGSQLQAVEHFGPAVGAMEPIGEGAILGEEVGDEEEEFVGESEGEDKGPQYEEVWVDAIPGIGPIVPEHLVRAVGEYMSSVATIQHGMVMPRNVRHYNCPPLEVVEY</sequence>
<feature type="region of interest" description="Disordered" evidence="1">
    <location>
        <begin position="55"/>
        <end position="139"/>
    </location>
</feature>
<evidence type="ECO:0000313" key="3">
    <source>
        <dbReference type="Proteomes" id="UP000410492"/>
    </source>
</evidence>
<dbReference type="EMBL" id="CAACVG010007101">
    <property type="protein sequence ID" value="VEN43667.1"/>
    <property type="molecule type" value="Genomic_DNA"/>
</dbReference>